<reference evidence="1" key="1">
    <citation type="submission" date="2023-04" db="EMBL/GenBank/DDBJ databases">
        <authorList>
            <consortium name="ELIXIR-Norway"/>
        </authorList>
    </citation>
    <scope>NUCLEOTIDE SEQUENCE [LARGE SCALE GENOMIC DNA]</scope>
</reference>
<keyword evidence="2" id="KW-1185">Reference proteome</keyword>
<dbReference type="EMBL" id="OX459944">
    <property type="protein sequence ID" value="CAI9178906.1"/>
    <property type="molecule type" value="Genomic_DNA"/>
</dbReference>
<proteinExistence type="predicted"/>
<name>A0ABN9A3F1_RANTA</name>
<dbReference type="Proteomes" id="UP001176941">
    <property type="component" value="Chromosome 8"/>
</dbReference>
<accession>A0ABN9A3F1</accession>
<gene>
    <name evidence="1" type="ORF">MRATA1EN1_LOCUS27868</name>
</gene>
<sequence>MQLLHRRGTAPKPRNAQCACARPTHSCVHKGDPGALPDSDVFISQIKALVEPVERTRSLNSGFLVKAALHPTLQYRGGKDILPGCCRERIKG</sequence>
<organism evidence="1 2">
    <name type="scientific">Rangifer tarandus platyrhynchus</name>
    <name type="common">Svalbard reindeer</name>
    <dbReference type="NCBI Taxonomy" id="3082113"/>
    <lineage>
        <taxon>Eukaryota</taxon>
        <taxon>Metazoa</taxon>
        <taxon>Chordata</taxon>
        <taxon>Craniata</taxon>
        <taxon>Vertebrata</taxon>
        <taxon>Euteleostomi</taxon>
        <taxon>Mammalia</taxon>
        <taxon>Eutheria</taxon>
        <taxon>Laurasiatheria</taxon>
        <taxon>Artiodactyla</taxon>
        <taxon>Ruminantia</taxon>
        <taxon>Pecora</taxon>
        <taxon>Cervidae</taxon>
        <taxon>Odocoileinae</taxon>
        <taxon>Rangifer</taxon>
    </lineage>
</organism>
<evidence type="ECO:0000313" key="1">
    <source>
        <dbReference type="EMBL" id="CAI9178906.1"/>
    </source>
</evidence>
<evidence type="ECO:0000313" key="2">
    <source>
        <dbReference type="Proteomes" id="UP001176941"/>
    </source>
</evidence>
<protein>
    <submittedName>
        <fullName evidence="1">Uncharacterized protein</fullName>
    </submittedName>
</protein>